<dbReference type="InterPro" id="IPR032563">
    <property type="entry name" value="DAMP1_SANT-like"/>
</dbReference>
<dbReference type="JaponicusDB" id="SJAG_02385">
    <property type="gene designation" value="swc4"/>
</dbReference>
<dbReference type="VEuPathDB" id="FungiDB:SJAG_02385"/>
<comment type="similarity">
    <text evidence="2">Belongs to the SWC4 family.</text>
</comment>
<dbReference type="OrthoDB" id="19740at2759"/>
<keyword evidence="6" id="KW-0804">Transcription</keyword>
<evidence type="ECO:0000256" key="6">
    <source>
        <dbReference type="ARBA" id="ARBA00023163"/>
    </source>
</evidence>
<reference evidence="10 12" key="1">
    <citation type="journal article" date="2011" name="Science">
        <title>Comparative functional genomics of the fission yeasts.</title>
        <authorList>
            <person name="Rhind N."/>
            <person name="Chen Z."/>
            <person name="Yassour M."/>
            <person name="Thompson D.A."/>
            <person name="Haas B.J."/>
            <person name="Habib N."/>
            <person name="Wapinski I."/>
            <person name="Roy S."/>
            <person name="Lin M.F."/>
            <person name="Heiman D.I."/>
            <person name="Young S.K."/>
            <person name="Furuya K."/>
            <person name="Guo Y."/>
            <person name="Pidoux A."/>
            <person name="Chen H.M."/>
            <person name="Robbertse B."/>
            <person name="Goldberg J.M."/>
            <person name="Aoki K."/>
            <person name="Bayne E.H."/>
            <person name="Berlin A.M."/>
            <person name="Desjardins C.A."/>
            <person name="Dobbs E."/>
            <person name="Dukaj L."/>
            <person name="Fan L."/>
            <person name="FitzGerald M.G."/>
            <person name="French C."/>
            <person name="Gujja S."/>
            <person name="Hansen K."/>
            <person name="Keifenheim D."/>
            <person name="Levin J.Z."/>
            <person name="Mosher R.A."/>
            <person name="Mueller C.A."/>
            <person name="Pfiffner J."/>
            <person name="Priest M."/>
            <person name="Russ C."/>
            <person name="Smialowska A."/>
            <person name="Swoboda P."/>
            <person name="Sykes S.M."/>
            <person name="Vaughn M."/>
            <person name="Vengrova S."/>
            <person name="Yoder R."/>
            <person name="Zeng Q."/>
            <person name="Allshire R."/>
            <person name="Baulcombe D."/>
            <person name="Birren B.W."/>
            <person name="Brown W."/>
            <person name="Ekwall K."/>
            <person name="Kellis M."/>
            <person name="Leatherwood J."/>
            <person name="Levin H."/>
            <person name="Margalit H."/>
            <person name="Martienssen R."/>
            <person name="Nieduszynski C.A."/>
            <person name="Spatafora J.W."/>
            <person name="Friedman N."/>
            <person name="Dalgaard J.Z."/>
            <person name="Baumann P."/>
            <person name="Niki H."/>
            <person name="Regev A."/>
            <person name="Nusbaum C."/>
        </authorList>
    </citation>
    <scope>NUCLEOTIDE SEQUENCE [LARGE SCALE GENOMIC DNA]</scope>
    <source>
        <strain evidence="12">yFS275 / FY16936</strain>
    </source>
</reference>
<evidence type="ECO:0000256" key="5">
    <source>
        <dbReference type="ARBA" id="ARBA00023015"/>
    </source>
</evidence>
<proteinExistence type="inferred from homology"/>
<dbReference type="STRING" id="402676.B6K2B7"/>
<keyword evidence="4" id="KW-0156">Chromatin regulator</keyword>
<evidence type="ECO:0000256" key="1">
    <source>
        <dbReference type="ARBA" id="ARBA00004123"/>
    </source>
</evidence>
<dbReference type="SMART" id="SM00717">
    <property type="entry name" value="SANT"/>
    <property type="match status" value="1"/>
</dbReference>
<evidence type="ECO:0000256" key="4">
    <source>
        <dbReference type="ARBA" id="ARBA00022853"/>
    </source>
</evidence>
<sequence>MTSADVRDVFELPLTDAAPKKKQKHVGERRPKGISRELFSLLGENSAPLVIYQNKLKERPKINQKAKRWVWQPFTNNARDDGLVLHHWVQKSETPPEAYRFEKFNTHAALETYSDDEYERLLRDDDWSREETDYLMELCKEYDVRFFIIADRYIFKGRKRRLEDIKDRLCKIQRALLVDRHPLNTMTAAQSALYNSLAYDKDQEIARKEYLERLMARTPEEIAEEEALFIELKRIQATQEKMIRDREDILRLLSEQKPTSNAQEYLTSSGLSGLVQDMAATEKARKRVENPKFTSGVDMYSSRVSAPVRNMNGRSLRRGPMPDDAIYGVSWHEKLQTGAFVRSQRLPTIKASLTQRVYGILAELGIPMRLVMPTERTCTKFTQLQNDIVTLLELKRQVDRLGAEHDIQEKLNHGGA</sequence>
<dbReference type="Proteomes" id="UP000001744">
    <property type="component" value="Unassembled WGS sequence"/>
</dbReference>
<dbReference type="Pfam" id="PF16282">
    <property type="entry name" value="SANT_DAMP1_like"/>
    <property type="match status" value="1"/>
</dbReference>
<dbReference type="GO" id="GO:0000122">
    <property type="term" value="P:negative regulation of transcription by RNA polymerase II"/>
    <property type="evidence" value="ECO:0000318"/>
    <property type="project" value="GO_Central"/>
</dbReference>
<comment type="subcellular location">
    <subcellularLocation>
        <location evidence="1">Nucleus</location>
    </subcellularLocation>
</comment>
<gene>
    <name evidence="11" type="primary">swc4</name>
    <name evidence="10" type="ORF">SJAG_02385</name>
</gene>
<dbReference type="PANTHER" id="PTHR12855">
    <property type="entry name" value="DNA METHYLTRANSFERASE 1-ASSOCIATED PROTEIN 1 FAMILY MEMBER"/>
    <property type="match status" value="1"/>
</dbReference>
<dbReference type="RefSeq" id="XP_002173591.2">
    <property type="nucleotide sequence ID" value="XM_002173555.2"/>
</dbReference>
<evidence type="ECO:0000256" key="7">
    <source>
        <dbReference type="ARBA" id="ARBA00023242"/>
    </source>
</evidence>
<evidence type="ECO:0000313" key="11">
    <source>
        <dbReference type="JaponicusDB" id="SJAG_02385"/>
    </source>
</evidence>
<dbReference type="GO" id="GO:0006338">
    <property type="term" value="P:chromatin remodeling"/>
    <property type="evidence" value="ECO:0007669"/>
    <property type="project" value="InterPro"/>
</dbReference>
<organism evidence="10 12">
    <name type="scientific">Schizosaccharomyces japonicus (strain yFS275 / FY16936)</name>
    <name type="common">Fission yeast</name>
    <dbReference type="NCBI Taxonomy" id="402676"/>
    <lineage>
        <taxon>Eukaryota</taxon>
        <taxon>Fungi</taxon>
        <taxon>Dikarya</taxon>
        <taxon>Ascomycota</taxon>
        <taxon>Taphrinomycotina</taxon>
        <taxon>Schizosaccharomycetes</taxon>
        <taxon>Schizosaccharomycetales</taxon>
        <taxon>Schizosaccharomycetaceae</taxon>
        <taxon>Schizosaccharomyces</taxon>
    </lineage>
</organism>
<dbReference type="Pfam" id="PF05499">
    <property type="entry name" value="DMAP1"/>
    <property type="match status" value="1"/>
</dbReference>
<feature type="domain" description="Myb-like" evidence="9">
    <location>
        <begin position="123"/>
        <end position="175"/>
    </location>
</feature>
<name>B6K2B7_SCHJY</name>
<evidence type="ECO:0000256" key="8">
    <source>
        <dbReference type="ARBA" id="ARBA00025264"/>
    </source>
</evidence>
<dbReference type="InterPro" id="IPR001005">
    <property type="entry name" value="SANT/Myb"/>
</dbReference>
<dbReference type="EMBL" id="KE651166">
    <property type="protein sequence ID" value="EEB07298.2"/>
    <property type="molecule type" value="Genomic_DNA"/>
</dbReference>
<evidence type="ECO:0000313" key="12">
    <source>
        <dbReference type="Proteomes" id="UP000001744"/>
    </source>
</evidence>
<keyword evidence="5" id="KW-0805">Transcription regulation</keyword>
<dbReference type="PANTHER" id="PTHR12855:SF10">
    <property type="entry name" value="DNA METHYLTRANSFERASE 1-ASSOCIATED PROTEIN 1"/>
    <property type="match status" value="1"/>
</dbReference>
<dbReference type="OMA" id="RNNIQNW"/>
<keyword evidence="7" id="KW-0539">Nucleus</keyword>
<dbReference type="HOGENOM" id="CLU_018539_4_1_1"/>
<dbReference type="GO" id="GO:0003714">
    <property type="term" value="F:transcription corepressor activity"/>
    <property type="evidence" value="ECO:0000318"/>
    <property type="project" value="GO_Central"/>
</dbReference>
<keyword evidence="12" id="KW-1185">Reference proteome</keyword>
<evidence type="ECO:0000313" key="10">
    <source>
        <dbReference type="EMBL" id="EEB07298.2"/>
    </source>
</evidence>
<dbReference type="GO" id="GO:0006281">
    <property type="term" value="P:DNA repair"/>
    <property type="evidence" value="ECO:0007669"/>
    <property type="project" value="InterPro"/>
</dbReference>
<dbReference type="InterPro" id="IPR027109">
    <property type="entry name" value="Swc4/Dmap1"/>
</dbReference>
<evidence type="ECO:0000256" key="3">
    <source>
        <dbReference type="ARBA" id="ARBA00019132"/>
    </source>
</evidence>
<dbReference type="InterPro" id="IPR008468">
    <property type="entry name" value="DMAP1"/>
</dbReference>
<evidence type="ECO:0000259" key="9">
    <source>
        <dbReference type="SMART" id="SM00717"/>
    </source>
</evidence>
<dbReference type="AlphaFoldDB" id="B6K2B7"/>
<comment type="function">
    <text evidence="8">Component of the SWR1 complex which mediates the ATP-dependent exchange of histone H2A for the H2A variant HZT1 leading to transcriptional regulation of selected genes by chromatin remodeling. Component of the NuA4 histone acetyltransferase complex which is involved in transcriptional activation of selected genes principally by acetylation of nucleosomal histone H4 and H2A. The NuA4 complex is also involved in DNA repair.</text>
</comment>
<dbReference type="GO" id="GO:0035267">
    <property type="term" value="C:NuA4 histone acetyltransferase complex"/>
    <property type="evidence" value="ECO:0000318"/>
    <property type="project" value="GO_Central"/>
</dbReference>
<accession>B6K2B7</accession>
<dbReference type="GeneID" id="7050030"/>
<dbReference type="GO" id="GO:0000812">
    <property type="term" value="C:Swr1 complex"/>
    <property type="evidence" value="ECO:0000318"/>
    <property type="project" value="GO_Central"/>
</dbReference>
<dbReference type="Gene3D" id="1.10.10.60">
    <property type="entry name" value="Homeodomain-like"/>
    <property type="match status" value="1"/>
</dbReference>
<protein>
    <recommendedName>
        <fullName evidence="3">SWR1-complex protein 4</fullName>
    </recommendedName>
</protein>
<evidence type="ECO:0000256" key="2">
    <source>
        <dbReference type="ARBA" id="ARBA00006918"/>
    </source>
</evidence>
<dbReference type="eggNOG" id="KOG2656">
    <property type="taxonomic scope" value="Eukaryota"/>
</dbReference>